<evidence type="ECO:0000313" key="2">
    <source>
        <dbReference type="Proteomes" id="UP000269154"/>
    </source>
</evidence>
<comment type="caution">
    <text evidence="1">The sequence shown here is derived from an EMBL/GenBank/DDBJ whole genome shotgun (WGS) entry which is preliminary data.</text>
</comment>
<sequence length="92" mass="10330">MAARDLRLSERHAQPPAYPYGSGIFNQELIKEAIYYEGASSGQVFLFIMGLRPCPSDGEIRRMCPDVDVGTAHGQMDPKQLEKTLWISLMDI</sequence>
<proteinExistence type="predicted"/>
<reference evidence="1 2" key="1">
    <citation type="journal article" date="2018" name="ACS Chem. Biol.">
        <title>Ketoreductase domain dysfunction expands chemodiversity: malyngamide biosynthesis in the cyanobacterium Okeania hirsuta.</title>
        <authorList>
            <person name="Moss N.A."/>
            <person name="Leao T."/>
            <person name="Rankin M."/>
            <person name="McCullough T.M."/>
            <person name="Qu P."/>
            <person name="Korobeynikov A."/>
            <person name="Smith J.L."/>
            <person name="Gerwick L."/>
            <person name="Gerwick W.H."/>
        </authorList>
    </citation>
    <scope>NUCLEOTIDE SEQUENCE [LARGE SCALE GENOMIC DNA]</scope>
    <source>
        <strain evidence="1 2">PAB10Feb10-1</strain>
    </source>
</reference>
<keyword evidence="2" id="KW-1185">Reference proteome</keyword>
<name>A0A3N6PU99_9CYAN</name>
<evidence type="ECO:0000313" key="1">
    <source>
        <dbReference type="EMBL" id="RQH19773.1"/>
    </source>
</evidence>
<gene>
    <name evidence="1" type="ORF">D5R40_32390</name>
</gene>
<dbReference type="AlphaFoldDB" id="A0A3N6PU99"/>
<dbReference type="EMBL" id="RCBY01000437">
    <property type="protein sequence ID" value="RQH19773.1"/>
    <property type="molecule type" value="Genomic_DNA"/>
</dbReference>
<organism evidence="1 2">
    <name type="scientific">Okeania hirsuta</name>
    <dbReference type="NCBI Taxonomy" id="1458930"/>
    <lineage>
        <taxon>Bacteria</taxon>
        <taxon>Bacillati</taxon>
        <taxon>Cyanobacteriota</taxon>
        <taxon>Cyanophyceae</taxon>
        <taxon>Oscillatoriophycideae</taxon>
        <taxon>Oscillatoriales</taxon>
        <taxon>Microcoleaceae</taxon>
        <taxon>Okeania</taxon>
    </lineage>
</organism>
<dbReference type="InterPro" id="IPR027417">
    <property type="entry name" value="P-loop_NTPase"/>
</dbReference>
<dbReference type="Gene3D" id="3.40.50.300">
    <property type="entry name" value="P-loop containing nucleotide triphosphate hydrolases"/>
    <property type="match status" value="1"/>
</dbReference>
<protein>
    <submittedName>
        <fullName evidence="1">Uncharacterized protein</fullName>
    </submittedName>
</protein>
<dbReference type="Proteomes" id="UP000269154">
    <property type="component" value="Unassembled WGS sequence"/>
</dbReference>
<accession>A0A3N6PU99</accession>